<keyword evidence="1" id="KW-0808">Transferase</keyword>
<dbReference type="CDD" id="cd04301">
    <property type="entry name" value="NAT_SF"/>
    <property type="match status" value="1"/>
</dbReference>
<dbReference type="InterPro" id="IPR000182">
    <property type="entry name" value="GNAT_dom"/>
</dbReference>
<dbReference type="InterPro" id="IPR050832">
    <property type="entry name" value="Bact_Acetyltransf"/>
</dbReference>
<evidence type="ECO:0000256" key="2">
    <source>
        <dbReference type="ARBA" id="ARBA00023315"/>
    </source>
</evidence>
<gene>
    <name evidence="4" type="ORF">KEC57_02420</name>
</gene>
<accession>A0A9X1S0W8</accession>
<keyword evidence="5" id="KW-1185">Reference proteome</keyword>
<organism evidence="4 5">
    <name type="scientific">Microbacterium allomyrinae</name>
    <dbReference type="NCBI Taxonomy" id="2830666"/>
    <lineage>
        <taxon>Bacteria</taxon>
        <taxon>Bacillati</taxon>
        <taxon>Actinomycetota</taxon>
        <taxon>Actinomycetes</taxon>
        <taxon>Micrococcales</taxon>
        <taxon>Microbacteriaceae</taxon>
        <taxon>Microbacterium</taxon>
    </lineage>
</organism>
<name>A0A9X1S0W8_9MICO</name>
<proteinExistence type="predicted"/>
<keyword evidence="2" id="KW-0012">Acyltransferase</keyword>
<feature type="domain" description="N-acetyltransferase" evidence="3">
    <location>
        <begin position="3"/>
        <end position="164"/>
    </location>
</feature>
<evidence type="ECO:0000313" key="5">
    <source>
        <dbReference type="Proteomes" id="UP001139354"/>
    </source>
</evidence>
<dbReference type="InterPro" id="IPR016181">
    <property type="entry name" value="Acyl_CoA_acyltransferase"/>
</dbReference>
<dbReference type="Pfam" id="PF00583">
    <property type="entry name" value="Acetyltransf_1"/>
    <property type="match status" value="1"/>
</dbReference>
<dbReference type="RefSeq" id="WP_229382909.1">
    <property type="nucleotide sequence ID" value="NZ_JAGTTN010000001.1"/>
</dbReference>
<evidence type="ECO:0000259" key="3">
    <source>
        <dbReference type="PROSITE" id="PS51186"/>
    </source>
</evidence>
<sequence>MAFTIREPRPVDASELAHLHVATWKEAYSDLLPADYFSEQYVERRHRMWHHALTHPRDDMTVRVAETGGTIIGFAWVGPGEGLNGEKPPRDRLLYAIYVLAAHYGTGAGQALLDETLGTDPAMLWVAKENPRATAFYLRNGFHFDGAEQIDPHAPLITDARMVR</sequence>
<evidence type="ECO:0000313" key="4">
    <source>
        <dbReference type="EMBL" id="MCC2031031.1"/>
    </source>
</evidence>
<dbReference type="AlphaFoldDB" id="A0A9X1S0W8"/>
<evidence type="ECO:0000256" key="1">
    <source>
        <dbReference type="ARBA" id="ARBA00022679"/>
    </source>
</evidence>
<dbReference type="PANTHER" id="PTHR43877">
    <property type="entry name" value="AMINOALKYLPHOSPHONATE N-ACETYLTRANSFERASE-RELATED-RELATED"/>
    <property type="match status" value="1"/>
</dbReference>
<dbReference type="Gene3D" id="3.40.630.30">
    <property type="match status" value="1"/>
</dbReference>
<dbReference type="EMBL" id="JAGTTN010000001">
    <property type="protein sequence ID" value="MCC2031031.1"/>
    <property type="molecule type" value="Genomic_DNA"/>
</dbReference>
<reference evidence="4" key="1">
    <citation type="submission" date="2021-04" db="EMBL/GenBank/DDBJ databases">
        <title>Microbacterium tenobrionis sp. nov. and Microbacterium allomyrinae sp. nov., isolated from larvae of Tenobrio molitor and Allomyrina dichotoma, respectively.</title>
        <authorList>
            <person name="Lee S.D."/>
        </authorList>
    </citation>
    <scope>NUCLEOTIDE SEQUENCE</scope>
    <source>
        <strain evidence="4">BWT-G7</strain>
    </source>
</reference>
<dbReference type="PROSITE" id="PS51186">
    <property type="entry name" value="GNAT"/>
    <property type="match status" value="1"/>
</dbReference>
<protein>
    <submittedName>
        <fullName evidence="4">GNAT family N-acetyltransferase</fullName>
    </submittedName>
</protein>
<dbReference type="Proteomes" id="UP001139354">
    <property type="component" value="Unassembled WGS sequence"/>
</dbReference>
<dbReference type="SUPFAM" id="SSF55729">
    <property type="entry name" value="Acyl-CoA N-acyltransferases (Nat)"/>
    <property type="match status" value="1"/>
</dbReference>
<dbReference type="GO" id="GO:0016747">
    <property type="term" value="F:acyltransferase activity, transferring groups other than amino-acyl groups"/>
    <property type="evidence" value="ECO:0007669"/>
    <property type="project" value="InterPro"/>
</dbReference>
<comment type="caution">
    <text evidence="4">The sequence shown here is derived from an EMBL/GenBank/DDBJ whole genome shotgun (WGS) entry which is preliminary data.</text>
</comment>